<organism evidence="1 2">
    <name type="scientific">Penstemon smallii</name>
    <dbReference type="NCBI Taxonomy" id="265156"/>
    <lineage>
        <taxon>Eukaryota</taxon>
        <taxon>Viridiplantae</taxon>
        <taxon>Streptophyta</taxon>
        <taxon>Embryophyta</taxon>
        <taxon>Tracheophyta</taxon>
        <taxon>Spermatophyta</taxon>
        <taxon>Magnoliopsida</taxon>
        <taxon>eudicotyledons</taxon>
        <taxon>Gunneridae</taxon>
        <taxon>Pentapetalae</taxon>
        <taxon>asterids</taxon>
        <taxon>lamiids</taxon>
        <taxon>Lamiales</taxon>
        <taxon>Plantaginaceae</taxon>
        <taxon>Cheloneae</taxon>
        <taxon>Penstemon</taxon>
    </lineage>
</organism>
<reference evidence="1 2" key="1">
    <citation type="submission" date="2024-12" db="EMBL/GenBank/DDBJ databases">
        <title>The unique morphological basis and parallel evolutionary history of personate flowers in Penstemon.</title>
        <authorList>
            <person name="Depatie T.H."/>
            <person name="Wessinger C.A."/>
        </authorList>
    </citation>
    <scope>NUCLEOTIDE SEQUENCE [LARGE SCALE GENOMIC DNA]</scope>
    <source>
        <strain evidence="1">WTNN_2</strain>
        <tissue evidence="1">Leaf</tissue>
    </source>
</reference>
<name>A0ABD3S7G7_9LAMI</name>
<evidence type="ECO:0000313" key="2">
    <source>
        <dbReference type="Proteomes" id="UP001634393"/>
    </source>
</evidence>
<dbReference type="PANTHER" id="PTHR33544">
    <property type="entry name" value="DUF4005 DOMAIN-CONTAINING PROTEIN-RELATED"/>
    <property type="match status" value="1"/>
</dbReference>
<protein>
    <submittedName>
        <fullName evidence="1">Uncharacterized protein</fullName>
    </submittedName>
</protein>
<dbReference type="PANTHER" id="PTHR33544:SF14">
    <property type="entry name" value="PROTEIN, PUTATIVE-RELATED"/>
    <property type="match status" value="1"/>
</dbReference>
<gene>
    <name evidence="1" type="ORF">ACJIZ3_006339</name>
</gene>
<accession>A0ABD3S7G7</accession>
<dbReference type="AlphaFoldDB" id="A0ABD3S7G7"/>
<dbReference type="InterPro" id="IPR040344">
    <property type="entry name" value="At3g17950-like"/>
</dbReference>
<evidence type="ECO:0000313" key="1">
    <source>
        <dbReference type="EMBL" id="KAL3820434.1"/>
    </source>
</evidence>
<keyword evidence="2" id="KW-1185">Reference proteome</keyword>
<sequence length="139" mass="15549">MFRENNEIPNGWPLGLGNMNSRIRVSESSQLPAPQQPRASRVRVLRSSSFSSFASSSNLDTESTASFFPDQSVSLGRLIGIRPIKKGILYCEEQRITMSADERSCFGISKGPRQNSKGLCVPLLHQVIERMGRRNSSRY</sequence>
<comment type="caution">
    <text evidence="1">The sequence shown here is derived from an EMBL/GenBank/DDBJ whole genome shotgun (WGS) entry which is preliminary data.</text>
</comment>
<proteinExistence type="predicted"/>
<dbReference type="Proteomes" id="UP001634393">
    <property type="component" value="Unassembled WGS sequence"/>
</dbReference>
<dbReference type="EMBL" id="JBJXBP010000007">
    <property type="protein sequence ID" value="KAL3820434.1"/>
    <property type="molecule type" value="Genomic_DNA"/>
</dbReference>